<dbReference type="Pfam" id="PF03114">
    <property type="entry name" value="BAR"/>
    <property type="match status" value="1"/>
</dbReference>
<evidence type="ECO:0000256" key="8">
    <source>
        <dbReference type="PROSITE-ProRule" id="PRU00192"/>
    </source>
</evidence>
<feature type="region of interest" description="Disordered" evidence="10">
    <location>
        <begin position="388"/>
        <end position="408"/>
    </location>
</feature>
<feature type="domain" description="DH" evidence="12">
    <location>
        <begin position="536"/>
        <end position="719"/>
    </location>
</feature>
<feature type="compositionally biased region" description="Low complexity" evidence="10">
    <location>
        <begin position="1139"/>
        <end position="1150"/>
    </location>
</feature>
<accession>A0A6F9DAJ7</accession>
<evidence type="ECO:0000256" key="10">
    <source>
        <dbReference type="SAM" id="MobiDB-lite"/>
    </source>
</evidence>
<dbReference type="GO" id="GO:0035556">
    <property type="term" value="P:intracellular signal transduction"/>
    <property type="evidence" value="ECO:0007669"/>
    <property type="project" value="InterPro"/>
</dbReference>
<dbReference type="PROSITE" id="PS51021">
    <property type="entry name" value="BAR"/>
    <property type="match status" value="1"/>
</dbReference>
<dbReference type="SMART" id="SM00326">
    <property type="entry name" value="SH3"/>
    <property type="match status" value="6"/>
</dbReference>
<dbReference type="PROSITE" id="PS00741">
    <property type="entry name" value="DH_1"/>
    <property type="match status" value="1"/>
</dbReference>
<evidence type="ECO:0000256" key="6">
    <source>
        <dbReference type="ARBA" id="ARBA00022949"/>
    </source>
</evidence>
<dbReference type="PANTHER" id="PTHR22834">
    <property type="entry name" value="NUCLEAR FUSION PROTEIN FUS2"/>
    <property type="match status" value="1"/>
</dbReference>
<dbReference type="SMART" id="SM00325">
    <property type="entry name" value="RhoGEF"/>
    <property type="match status" value="1"/>
</dbReference>
<evidence type="ECO:0000256" key="5">
    <source>
        <dbReference type="ARBA" id="ARBA00022658"/>
    </source>
</evidence>
<comment type="subcellular location">
    <subcellularLocation>
        <location evidence="1">Cell junction</location>
    </subcellularLocation>
    <subcellularLocation>
        <location evidence="2">Golgi apparatus</location>
        <location evidence="2">Golgi stack</location>
    </subcellularLocation>
</comment>
<dbReference type="InterPro" id="IPR036028">
    <property type="entry name" value="SH3-like_dom_sf"/>
</dbReference>
<dbReference type="PROSITE" id="PS50002">
    <property type="entry name" value="SH3"/>
    <property type="match status" value="5"/>
</dbReference>
<feature type="coiled-coil region" evidence="9">
    <location>
        <begin position="423"/>
        <end position="457"/>
    </location>
</feature>
<keyword evidence="9" id="KW-0175">Coiled coil</keyword>
<dbReference type="EMBL" id="LR784612">
    <property type="protein sequence ID" value="CAB3239231.1"/>
    <property type="molecule type" value="mRNA"/>
</dbReference>
<dbReference type="SUPFAM" id="SSF50044">
    <property type="entry name" value="SH3-domain"/>
    <property type="match status" value="6"/>
</dbReference>
<evidence type="ECO:0000256" key="7">
    <source>
        <dbReference type="ARBA" id="ARBA00032587"/>
    </source>
</evidence>
<feature type="region of interest" description="Disordered" evidence="10">
    <location>
        <begin position="1122"/>
        <end position="1156"/>
    </location>
</feature>
<dbReference type="Pfam" id="PF14604">
    <property type="entry name" value="SH3_9"/>
    <property type="match status" value="1"/>
</dbReference>
<keyword evidence="5" id="KW-0344">Guanine-nucleotide releasing factor</keyword>
<evidence type="ECO:0000313" key="14">
    <source>
        <dbReference type="EMBL" id="CAB3239231.1"/>
    </source>
</evidence>
<dbReference type="InterPro" id="IPR051492">
    <property type="entry name" value="Dynamin-Rho_GEF"/>
</dbReference>
<gene>
    <name evidence="14" type="primary">Dnmbp</name>
</gene>
<evidence type="ECO:0000256" key="3">
    <source>
        <dbReference type="ARBA" id="ARBA00018186"/>
    </source>
</evidence>
<dbReference type="Gene3D" id="2.30.30.40">
    <property type="entry name" value="SH3 Domains"/>
    <property type="match status" value="6"/>
</dbReference>
<dbReference type="CDD" id="cd00160">
    <property type="entry name" value="RhoGEF"/>
    <property type="match status" value="1"/>
</dbReference>
<dbReference type="GO" id="GO:0070161">
    <property type="term" value="C:anchoring junction"/>
    <property type="evidence" value="ECO:0007669"/>
    <property type="project" value="UniProtKB-SubCell"/>
</dbReference>
<dbReference type="Pfam" id="PF07653">
    <property type="entry name" value="SH3_2"/>
    <property type="match status" value="1"/>
</dbReference>
<evidence type="ECO:0000259" key="12">
    <source>
        <dbReference type="PROSITE" id="PS50010"/>
    </source>
</evidence>
<feature type="domain" description="SH3" evidence="11">
    <location>
        <begin position="227"/>
        <end position="286"/>
    </location>
</feature>
<dbReference type="AlphaFoldDB" id="A0A6F9DAJ7"/>
<dbReference type="GO" id="GO:0005085">
    <property type="term" value="F:guanyl-nucleotide exchange factor activity"/>
    <property type="evidence" value="ECO:0007669"/>
    <property type="project" value="UniProtKB-KW"/>
</dbReference>
<dbReference type="SUPFAM" id="SSF48065">
    <property type="entry name" value="DBL homology domain (DH-domain)"/>
    <property type="match status" value="1"/>
</dbReference>
<keyword evidence="6" id="KW-0965">Cell junction</keyword>
<evidence type="ECO:0000256" key="2">
    <source>
        <dbReference type="ARBA" id="ARBA00004348"/>
    </source>
</evidence>
<dbReference type="InterPro" id="IPR004148">
    <property type="entry name" value="BAR_dom"/>
</dbReference>
<feature type="domain" description="SH3" evidence="11">
    <location>
        <begin position="140"/>
        <end position="199"/>
    </location>
</feature>
<dbReference type="InterPro" id="IPR000219">
    <property type="entry name" value="DH_dom"/>
</dbReference>
<name>A0A6F9DAJ7_9ASCI</name>
<dbReference type="Pfam" id="PF00018">
    <property type="entry name" value="SH3_1"/>
    <property type="match status" value="2"/>
</dbReference>
<organism evidence="14">
    <name type="scientific">Phallusia mammillata</name>
    <dbReference type="NCBI Taxonomy" id="59560"/>
    <lineage>
        <taxon>Eukaryota</taxon>
        <taxon>Metazoa</taxon>
        <taxon>Chordata</taxon>
        <taxon>Tunicata</taxon>
        <taxon>Ascidiacea</taxon>
        <taxon>Phlebobranchia</taxon>
        <taxon>Ascidiidae</taxon>
        <taxon>Phallusia</taxon>
    </lineage>
</organism>
<dbReference type="Gene3D" id="1.20.1270.60">
    <property type="entry name" value="Arfaptin homology (AH) domain/BAR domain"/>
    <property type="match status" value="1"/>
</dbReference>
<reference evidence="14" key="1">
    <citation type="submission" date="2020-04" db="EMBL/GenBank/DDBJ databases">
        <authorList>
            <person name="Neveu A P."/>
        </authorList>
    </citation>
    <scope>NUCLEOTIDE SEQUENCE</scope>
    <source>
        <tissue evidence="14">Whole embryo</tissue>
    </source>
</reference>
<dbReference type="InterPro" id="IPR001452">
    <property type="entry name" value="SH3_domain"/>
</dbReference>
<dbReference type="PRINTS" id="PR00499">
    <property type="entry name" value="P67PHOX"/>
</dbReference>
<proteinExistence type="evidence at transcript level"/>
<evidence type="ECO:0000259" key="11">
    <source>
        <dbReference type="PROSITE" id="PS50002"/>
    </source>
</evidence>
<dbReference type="Pfam" id="PF00621">
    <property type="entry name" value="RhoGEF"/>
    <property type="match status" value="1"/>
</dbReference>
<dbReference type="InterPro" id="IPR035899">
    <property type="entry name" value="DBL_dom_sf"/>
</dbReference>
<evidence type="ECO:0000256" key="4">
    <source>
        <dbReference type="ARBA" id="ARBA00022443"/>
    </source>
</evidence>
<dbReference type="GO" id="GO:0005795">
    <property type="term" value="C:Golgi stack"/>
    <property type="evidence" value="ECO:0007669"/>
    <property type="project" value="UniProtKB-SubCell"/>
</dbReference>
<feature type="domain" description="SH3" evidence="11">
    <location>
        <begin position="72"/>
        <end position="131"/>
    </location>
</feature>
<feature type="domain" description="SH3" evidence="11">
    <location>
        <begin position="1172"/>
        <end position="1236"/>
    </location>
</feature>
<dbReference type="PROSITE" id="PS50010">
    <property type="entry name" value="DH_2"/>
    <property type="match status" value="1"/>
</dbReference>
<dbReference type="SUPFAM" id="SSF103657">
    <property type="entry name" value="BAR/IMD domain-like"/>
    <property type="match status" value="1"/>
</dbReference>
<feature type="domain" description="SH3" evidence="11">
    <location>
        <begin position="6"/>
        <end position="67"/>
    </location>
</feature>
<sequence>MEKCTKKRSYVRATLAFQSGSPEEMSLSIGDVMKLLQFEDTFWYYGQKLKNGIKGQFPKGFVEPVVIPIISSSEQVLFALEKNQSPYKDELNFMQGEIIVLERTIDENWAFGRCEKKLGVFPIACVQKIATNFELQKPTNAIAVATAIMPMRAQQANELSFVVDDLIYILEKIDDEWAKGQVNEHVGIFPLSFTEQICNFQQLSISTTTAGKFSSNKPIDSGLNTKLDDKDVMVIHSFLAKNEFELNVETGMTVRVMKQINDKWCKVKYKNRLGFIPISCIDETAITFTDTTDQRCDIFSAKTAIKKFVPPTSNECQWDTKAKSFDQTQQEECNTNLFPDAEKQLPTTEIKTTGKTASVTRDVFYSRKTNPSDQLYNDFSDKQTDEMYTRKEKSYESHTNAPTKATDTNKPIVQEPIKDPQPIRNLQNNVLSQKKKIEQIRTDIEECSRQKEELEVLYNSSFDGKERLTIAENKEIVMVRLKRLQKELEDLIYVTDNIYESVDVFRPVEGSHESRPPPTPPSVEKLEELKQRQTTQRQHVIKELIDTEQDFLKGTEITIDDIWKPLSQQELPLDVNIDVLFGNIEQIRDFSSKLLASLKEENQISNVGAIFIKHIPEMKEVYKMYCRNHDDATAMLEKIEDDVELCSAVEICLNNVKMKVNTFDLGSFLIKPVQRILKYPLLLNELLKLTASDGPNNSHADLIQAQKMMQEVANSINEDKRRKDLVRKYRKGSQETLSGKISRLSLHSVKKKSARISLRIGHATGLGNTETQDEKFNDVSRKFKDLERAVKDFTHNVENFGSRCKEWLQSELLVYEDLSELFASDSSATLTQLSTTQRRISEQIYGSFHDQVQLRVLSPLTSLLARFRGPQAIIEKRFDKLLDFENCQKNRESQEKIQMAKNVYEALNQQLLDELPQLCELSKSLLQMCSTIFVELYIEFQKDTEEELASILALLTQTESLMVTEPVQDDFEKAYRSLHNQAIIDLSQYSIVPPSFGALTTSLRRISNGSFNKVKPVKDEPSSPHLQQSLENRNLLISKFSPESLYVANQQWQPNNEVDLHCNVNELLAVMKKQDPMGNTDRWFVDSGVVKGFVPVKILSPYTQPTYDSVYSPPHDACPYTNVSSPSTLHIPDTETAGSNVSSNSSQHSSALQDPYSDEDEMLDDLEYGEISHKQYYRVEYDFTARSTLELSVKSGEILTLIVSRDLEGNEEWWLMSNSSGHQGYVPSNYMIKAEYL</sequence>
<evidence type="ECO:0000259" key="13">
    <source>
        <dbReference type="PROSITE" id="PS51021"/>
    </source>
</evidence>
<protein>
    <recommendedName>
        <fullName evidence="3">Dynamin-binding protein</fullName>
    </recommendedName>
    <alternativeName>
        <fullName evidence="7">Scaffold protein Tuba</fullName>
    </alternativeName>
</protein>
<evidence type="ECO:0000256" key="1">
    <source>
        <dbReference type="ARBA" id="ARBA00004282"/>
    </source>
</evidence>
<dbReference type="Gene3D" id="1.20.900.10">
    <property type="entry name" value="Dbl homology (DH) domain"/>
    <property type="match status" value="1"/>
</dbReference>
<dbReference type="InterPro" id="IPR001331">
    <property type="entry name" value="GDS_CDC24_CS"/>
</dbReference>
<dbReference type="PANTHER" id="PTHR22834:SF20">
    <property type="entry name" value="SH3 DOMAIN-CONTAINING PROTEIN"/>
    <property type="match status" value="1"/>
</dbReference>
<keyword evidence="4 8" id="KW-0728">SH3 domain</keyword>
<feature type="domain" description="BAR" evidence="13">
    <location>
        <begin position="761"/>
        <end position="964"/>
    </location>
</feature>
<dbReference type="SMART" id="SM00721">
    <property type="entry name" value="BAR"/>
    <property type="match status" value="1"/>
</dbReference>
<evidence type="ECO:0000256" key="9">
    <source>
        <dbReference type="SAM" id="Coils"/>
    </source>
</evidence>
<dbReference type="InterPro" id="IPR027267">
    <property type="entry name" value="AH/BAR_dom_sf"/>
</dbReference>
<feature type="compositionally biased region" description="Polar residues" evidence="10">
    <location>
        <begin position="397"/>
        <end position="408"/>
    </location>
</feature>